<dbReference type="Proteomes" id="UP001596189">
    <property type="component" value="Unassembled WGS sequence"/>
</dbReference>
<evidence type="ECO:0000313" key="5">
    <source>
        <dbReference type="EMBL" id="MFC6007699.1"/>
    </source>
</evidence>
<keyword evidence="3" id="KW-0804">Transcription</keyword>
<reference evidence="6" key="1">
    <citation type="journal article" date="2019" name="Int. J. Syst. Evol. Microbiol.">
        <title>The Global Catalogue of Microorganisms (GCM) 10K type strain sequencing project: providing services to taxonomists for standard genome sequencing and annotation.</title>
        <authorList>
            <consortium name="The Broad Institute Genomics Platform"/>
            <consortium name="The Broad Institute Genome Sequencing Center for Infectious Disease"/>
            <person name="Wu L."/>
            <person name="Ma J."/>
        </authorList>
    </citation>
    <scope>NUCLEOTIDE SEQUENCE [LARGE SCALE GENOMIC DNA]</scope>
    <source>
        <strain evidence="6">KACC 14249</strain>
    </source>
</reference>
<dbReference type="InterPro" id="IPR010982">
    <property type="entry name" value="Lambda_DNA-bd_dom_sf"/>
</dbReference>
<evidence type="ECO:0000256" key="3">
    <source>
        <dbReference type="ARBA" id="ARBA00023163"/>
    </source>
</evidence>
<dbReference type="Gene3D" id="1.10.260.40">
    <property type="entry name" value="lambda repressor-like DNA-binding domains"/>
    <property type="match status" value="1"/>
</dbReference>
<dbReference type="InterPro" id="IPR046335">
    <property type="entry name" value="LacI/GalR-like_sensor"/>
</dbReference>
<gene>
    <name evidence="5" type="ORF">ACFQDO_11220</name>
</gene>
<dbReference type="InterPro" id="IPR028082">
    <property type="entry name" value="Peripla_BP_I"/>
</dbReference>
<dbReference type="PROSITE" id="PS50932">
    <property type="entry name" value="HTH_LACI_2"/>
    <property type="match status" value="1"/>
</dbReference>
<dbReference type="GO" id="GO:0003677">
    <property type="term" value="F:DNA binding"/>
    <property type="evidence" value="ECO:0007669"/>
    <property type="project" value="UniProtKB-KW"/>
</dbReference>
<dbReference type="RefSeq" id="WP_345715623.1">
    <property type="nucleotide sequence ID" value="NZ_BAABFP010000002.1"/>
</dbReference>
<feature type="domain" description="HTH lacI-type" evidence="4">
    <location>
        <begin position="11"/>
        <end position="65"/>
    </location>
</feature>
<dbReference type="Gene3D" id="3.40.50.2300">
    <property type="match status" value="2"/>
</dbReference>
<protein>
    <submittedName>
        <fullName evidence="5">LacI family DNA-binding transcriptional regulator</fullName>
    </submittedName>
</protein>
<dbReference type="SMART" id="SM00354">
    <property type="entry name" value="HTH_LACI"/>
    <property type="match status" value="1"/>
</dbReference>
<accession>A0ABW1JET9</accession>
<keyword evidence="6" id="KW-1185">Reference proteome</keyword>
<organism evidence="5 6">
    <name type="scientific">Angustibacter luteus</name>
    <dbReference type="NCBI Taxonomy" id="658456"/>
    <lineage>
        <taxon>Bacteria</taxon>
        <taxon>Bacillati</taxon>
        <taxon>Actinomycetota</taxon>
        <taxon>Actinomycetes</taxon>
        <taxon>Kineosporiales</taxon>
        <taxon>Kineosporiaceae</taxon>
    </lineage>
</organism>
<dbReference type="EMBL" id="JBHSRD010000004">
    <property type="protein sequence ID" value="MFC6007699.1"/>
    <property type="molecule type" value="Genomic_DNA"/>
</dbReference>
<comment type="caution">
    <text evidence="5">The sequence shown here is derived from an EMBL/GenBank/DDBJ whole genome shotgun (WGS) entry which is preliminary data.</text>
</comment>
<dbReference type="PANTHER" id="PTHR30146:SF109">
    <property type="entry name" value="HTH-TYPE TRANSCRIPTIONAL REGULATOR GALS"/>
    <property type="match status" value="1"/>
</dbReference>
<sequence length="342" mass="36292">MRDHSGAPGLPTLESVAALAGVSRATAGRVLSGSPRVSESAKKAVLDAAAELSYVTNRAARSLVTRRSDSIAFVVSESEERLFQDPFFPAVLRGAHRAVSDQSVQLVFVVLANQAEHEQFFRFAAGGHVDGAMFVSLHGDDPLPTRLREVGIPVVLSGRPFRPDDDIPNVDADNLTGAELATQALLDVGCTRLATITGPLDMPAAQDRLAGYEAGLRAAGRKVATSRTMQSDFTTEGGFDAMNHLLRQRFSPDGVFAANDQMAVGAMRAIREAGLSVPGDVRVVGFDDSPLATAAHPPLTSVRQPMEQLGREMALLLLALVNGDPVSTSVMLPTELVVRETT</sequence>
<dbReference type="SUPFAM" id="SSF47413">
    <property type="entry name" value="lambda repressor-like DNA-binding domains"/>
    <property type="match status" value="1"/>
</dbReference>
<keyword evidence="2 5" id="KW-0238">DNA-binding</keyword>
<dbReference type="InterPro" id="IPR000843">
    <property type="entry name" value="HTH_LacI"/>
</dbReference>
<dbReference type="CDD" id="cd01392">
    <property type="entry name" value="HTH_LacI"/>
    <property type="match status" value="1"/>
</dbReference>
<dbReference type="CDD" id="cd06267">
    <property type="entry name" value="PBP1_LacI_sugar_binding-like"/>
    <property type="match status" value="1"/>
</dbReference>
<dbReference type="PANTHER" id="PTHR30146">
    <property type="entry name" value="LACI-RELATED TRANSCRIPTIONAL REPRESSOR"/>
    <property type="match status" value="1"/>
</dbReference>
<evidence type="ECO:0000259" key="4">
    <source>
        <dbReference type="PROSITE" id="PS50932"/>
    </source>
</evidence>
<name>A0ABW1JET9_9ACTN</name>
<evidence type="ECO:0000256" key="1">
    <source>
        <dbReference type="ARBA" id="ARBA00023015"/>
    </source>
</evidence>
<evidence type="ECO:0000313" key="6">
    <source>
        <dbReference type="Proteomes" id="UP001596189"/>
    </source>
</evidence>
<proteinExistence type="predicted"/>
<keyword evidence="1" id="KW-0805">Transcription regulation</keyword>
<dbReference type="Pfam" id="PF00356">
    <property type="entry name" value="LacI"/>
    <property type="match status" value="1"/>
</dbReference>
<dbReference type="SUPFAM" id="SSF53822">
    <property type="entry name" value="Periplasmic binding protein-like I"/>
    <property type="match status" value="1"/>
</dbReference>
<dbReference type="Pfam" id="PF13377">
    <property type="entry name" value="Peripla_BP_3"/>
    <property type="match status" value="1"/>
</dbReference>
<evidence type="ECO:0000256" key="2">
    <source>
        <dbReference type="ARBA" id="ARBA00023125"/>
    </source>
</evidence>